<comment type="cofactor">
    <cofactor evidence="1">
        <name>Cu(2+)</name>
        <dbReference type="ChEBI" id="CHEBI:29036"/>
    </cofactor>
</comment>
<dbReference type="InterPro" id="IPR041640">
    <property type="entry name" value="Tyrosinase_C"/>
</dbReference>
<protein>
    <recommendedName>
        <fullName evidence="5">Tyrosinase C-terminal domain-containing protein</fullName>
    </recommendedName>
</protein>
<organism evidence="6 7">
    <name type="scientific">Phlebiopsis gigantea (strain 11061_1 CR5-6)</name>
    <name type="common">White-rot fungus</name>
    <name type="synonym">Peniophora gigantea</name>
    <dbReference type="NCBI Taxonomy" id="745531"/>
    <lineage>
        <taxon>Eukaryota</taxon>
        <taxon>Fungi</taxon>
        <taxon>Dikarya</taxon>
        <taxon>Basidiomycota</taxon>
        <taxon>Agaricomycotina</taxon>
        <taxon>Agaricomycetes</taxon>
        <taxon>Polyporales</taxon>
        <taxon>Phanerochaetaceae</taxon>
        <taxon>Phlebiopsis</taxon>
    </lineage>
</organism>
<feature type="region of interest" description="Disordered" evidence="4">
    <location>
        <begin position="152"/>
        <end position="179"/>
    </location>
</feature>
<dbReference type="Gene3D" id="2.60.310.20">
    <property type="match status" value="1"/>
</dbReference>
<sequence>MHSSKNPQRPPVLPGPGGGSYLDWSTHIRVKKHEFGESFTVFIFLGDVPEDPDEWYSSPSYVGDHNVMVFRSGGVKRPEEDSFVQGVVHMNKAIVARSGLLSLDEDVVVPYIEEKLAWRVRTVAGECLELDEGTSLEVTVFSVRVSMGPISDPSTIPSHGEPRYYHHITAGRPGGARPQ</sequence>
<reference evidence="6 7" key="1">
    <citation type="journal article" date="2014" name="PLoS Genet.">
        <title>Analysis of the Phlebiopsis gigantea genome, transcriptome and secretome provides insight into its pioneer colonization strategies of wood.</title>
        <authorList>
            <person name="Hori C."/>
            <person name="Ishida T."/>
            <person name="Igarashi K."/>
            <person name="Samejima M."/>
            <person name="Suzuki H."/>
            <person name="Master E."/>
            <person name="Ferreira P."/>
            <person name="Ruiz-Duenas F.J."/>
            <person name="Held B."/>
            <person name="Canessa P."/>
            <person name="Larrondo L.F."/>
            <person name="Schmoll M."/>
            <person name="Druzhinina I.S."/>
            <person name="Kubicek C.P."/>
            <person name="Gaskell J.A."/>
            <person name="Kersten P."/>
            <person name="St John F."/>
            <person name="Glasner J."/>
            <person name="Sabat G."/>
            <person name="Splinter BonDurant S."/>
            <person name="Syed K."/>
            <person name="Yadav J."/>
            <person name="Mgbeahuruike A.C."/>
            <person name="Kovalchuk A."/>
            <person name="Asiegbu F.O."/>
            <person name="Lackner G."/>
            <person name="Hoffmeister D."/>
            <person name="Rencoret J."/>
            <person name="Gutierrez A."/>
            <person name="Sun H."/>
            <person name="Lindquist E."/>
            <person name="Barry K."/>
            <person name="Riley R."/>
            <person name="Grigoriev I.V."/>
            <person name="Henrissat B."/>
            <person name="Kues U."/>
            <person name="Berka R.M."/>
            <person name="Martinez A.T."/>
            <person name="Covert S.F."/>
            <person name="Blanchette R.A."/>
            <person name="Cullen D."/>
        </authorList>
    </citation>
    <scope>NUCLEOTIDE SEQUENCE [LARGE SCALE GENOMIC DNA]</scope>
    <source>
        <strain evidence="6 7">11061_1 CR5-6</strain>
    </source>
</reference>
<dbReference type="OrthoDB" id="6132182at2759"/>
<evidence type="ECO:0000313" key="7">
    <source>
        <dbReference type="Proteomes" id="UP000053257"/>
    </source>
</evidence>
<name>A0A0C3RQX9_PHLG1</name>
<evidence type="ECO:0000256" key="1">
    <source>
        <dbReference type="ARBA" id="ARBA00001973"/>
    </source>
</evidence>
<evidence type="ECO:0000259" key="5">
    <source>
        <dbReference type="Pfam" id="PF18132"/>
    </source>
</evidence>
<evidence type="ECO:0000313" key="6">
    <source>
        <dbReference type="EMBL" id="KIP02311.1"/>
    </source>
</evidence>
<dbReference type="Pfam" id="PF18132">
    <property type="entry name" value="Tyrosinase_C"/>
    <property type="match status" value="1"/>
</dbReference>
<dbReference type="STRING" id="745531.A0A0C3RQX9"/>
<dbReference type="GO" id="GO:0004497">
    <property type="term" value="F:monooxygenase activity"/>
    <property type="evidence" value="ECO:0007669"/>
    <property type="project" value="UniProtKB-KW"/>
</dbReference>
<evidence type="ECO:0000256" key="4">
    <source>
        <dbReference type="SAM" id="MobiDB-lite"/>
    </source>
</evidence>
<gene>
    <name evidence="6" type="ORF">PHLGIDRAFT_112183</name>
</gene>
<evidence type="ECO:0000256" key="2">
    <source>
        <dbReference type="ARBA" id="ARBA00023002"/>
    </source>
</evidence>
<proteinExistence type="predicted"/>
<keyword evidence="2" id="KW-0560">Oxidoreductase</keyword>
<keyword evidence="7" id="KW-1185">Reference proteome</keyword>
<dbReference type="HOGENOM" id="CLU_114594_0_0_1"/>
<feature type="domain" description="Tyrosinase C-terminal" evidence="5">
    <location>
        <begin position="23"/>
        <end position="140"/>
    </location>
</feature>
<accession>A0A0C3RQX9</accession>
<keyword evidence="3" id="KW-0503">Monooxygenase</keyword>
<dbReference type="AlphaFoldDB" id="A0A0C3RQX9"/>
<evidence type="ECO:0000256" key="3">
    <source>
        <dbReference type="ARBA" id="ARBA00023033"/>
    </source>
</evidence>
<dbReference type="Proteomes" id="UP000053257">
    <property type="component" value="Unassembled WGS sequence"/>
</dbReference>
<dbReference type="EMBL" id="KN840684">
    <property type="protein sequence ID" value="KIP02311.1"/>
    <property type="molecule type" value="Genomic_DNA"/>
</dbReference>